<proteinExistence type="predicted"/>
<protein>
    <submittedName>
        <fullName evidence="2">Uncharacterized protein</fullName>
    </submittedName>
</protein>
<dbReference type="EMBL" id="JACHNB010000001">
    <property type="protein sequence ID" value="MBB4743972.1"/>
    <property type="molecule type" value="Genomic_DNA"/>
</dbReference>
<sequence length="97" mass="10535">MAVQARQAPRPGAGEAAGAGQKAMVVEYGEYLTTACGRLYLAGEQIKAAARAYAATDMQAKAEFDAVMTDWDEPPAPRQARDWAGDTDRSGWWLRDK</sequence>
<dbReference type="Proteomes" id="UP000546162">
    <property type="component" value="Unassembled WGS sequence"/>
</dbReference>
<evidence type="ECO:0000313" key="2">
    <source>
        <dbReference type="EMBL" id="MBB4743972.1"/>
    </source>
</evidence>
<evidence type="ECO:0000256" key="1">
    <source>
        <dbReference type="SAM" id="MobiDB-lite"/>
    </source>
</evidence>
<keyword evidence="3" id="KW-1185">Reference proteome</keyword>
<dbReference type="RefSeq" id="WP_185044198.1">
    <property type="nucleotide sequence ID" value="NZ_BAABFG010000005.1"/>
</dbReference>
<feature type="compositionally biased region" description="Basic and acidic residues" evidence="1">
    <location>
        <begin position="79"/>
        <end position="97"/>
    </location>
</feature>
<dbReference type="AlphaFoldDB" id="A0A7W7MBF4"/>
<accession>A0A7W7MBF4</accession>
<organism evidence="2 3">
    <name type="scientific">Actinoplanes octamycinicus</name>
    <dbReference type="NCBI Taxonomy" id="135948"/>
    <lineage>
        <taxon>Bacteria</taxon>
        <taxon>Bacillati</taxon>
        <taxon>Actinomycetota</taxon>
        <taxon>Actinomycetes</taxon>
        <taxon>Micromonosporales</taxon>
        <taxon>Micromonosporaceae</taxon>
        <taxon>Actinoplanes</taxon>
    </lineage>
</organism>
<name>A0A7W7MBF4_9ACTN</name>
<feature type="region of interest" description="Disordered" evidence="1">
    <location>
        <begin position="1"/>
        <end position="20"/>
    </location>
</feature>
<reference evidence="2 3" key="1">
    <citation type="submission" date="2020-08" db="EMBL/GenBank/DDBJ databases">
        <title>Sequencing the genomes of 1000 actinobacteria strains.</title>
        <authorList>
            <person name="Klenk H.-P."/>
        </authorList>
    </citation>
    <scope>NUCLEOTIDE SEQUENCE [LARGE SCALE GENOMIC DNA]</scope>
    <source>
        <strain evidence="2 3">DSM 45809</strain>
    </source>
</reference>
<feature type="region of interest" description="Disordered" evidence="1">
    <location>
        <begin position="70"/>
        <end position="97"/>
    </location>
</feature>
<gene>
    <name evidence="2" type="ORF">BJY16_007431</name>
</gene>
<comment type="caution">
    <text evidence="2">The sequence shown here is derived from an EMBL/GenBank/DDBJ whole genome shotgun (WGS) entry which is preliminary data.</text>
</comment>
<evidence type="ECO:0000313" key="3">
    <source>
        <dbReference type="Proteomes" id="UP000546162"/>
    </source>
</evidence>